<accession>A0A402B175</accession>
<dbReference type="InterPro" id="IPR013766">
    <property type="entry name" value="Thioredoxin_domain"/>
</dbReference>
<organism evidence="4 5">
    <name type="scientific">Dictyobacter alpinus</name>
    <dbReference type="NCBI Taxonomy" id="2014873"/>
    <lineage>
        <taxon>Bacteria</taxon>
        <taxon>Bacillati</taxon>
        <taxon>Chloroflexota</taxon>
        <taxon>Ktedonobacteria</taxon>
        <taxon>Ktedonobacterales</taxon>
        <taxon>Dictyobacteraceae</taxon>
        <taxon>Dictyobacter</taxon>
    </lineage>
</organism>
<dbReference type="EMBL" id="BIFT01000001">
    <property type="protein sequence ID" value="GCE25096.1"/>
    <property type="molecule type" value="Genomic_DNA"/>
</dbReference>
<evidence type="ECO:0000313" key="5">
    <source>
        <dbReference type="Proteomes" id="UP000287171"/>
    </source>
</evidence>
<dbReference type="PANTHER" id="PTHR13887:SF55">
    <property type="entry name" value="SLR0313 PROTEIN"/>
    <property type="match status" value="1"/>
</dbReference>
<dbReference type="Proteomes" id="UP000287171">
    <property type="component" value="Unassembled WGS sequence"/>
</dbReference>
<keyword evidence="5" id="KW-1185">Reference proteome</keyword>
<dbReference type="InterPro" id="IPR036249">
    <property type="entry name" value="Thioredoxin-like_sf"/>
</dbReference>
<evidence type="ECO:0000256" key="2">
    <source>
        <dbReference type="SAM" id="MobiDB-lite"/>
    </source>
</evidence>
<evidence type="ECO:0000259" key="3">
    <source>
        <dbReference type="PROSITE" id="PS51352"/>
    </source>
</evidence>
<dbReference type="RefSeq" id="WP_126625722.1">
    <property type="nucleotide sequence ID" value="NZ_BIFT01000001.1"/>
</dbReference>
<feature type="region of interest" description="Disordered" evidence="2">
    <location>
        <begin position="1"/>
        <end position="26"/>
    </location>
</feature>
<comment type="similarity">
    <text evidence="1">Belongs to the thioredoxin family. DsbA subfamily.</text>
</comment>
<reference evidence="5" key="1">
    <citation type="submission" date="2018-12" db="EMBL/GenBank/DDBJ databases">
        <title>Tengunoibacter tsumagoiensis gen. nov., sp. nov., Dictyobacter kobayashii sp. nov., D. alpinus sp. nov., and D. joshuensis sp. nov. and description of Dictyobacteraceae fam. nov. within the order Ktedonobacterales isolated from Tengu-no-mugimeshi.</title>
        <authorList>
            <person name="Wang C.M."/>
            <person name="Zheng Y."/>
            <person name="Sakai Y."/>
            <person name="Toyoda A."/>
            <person name="Minakuchi Y."/>
            <person name="Abe K."/>
            <person name="Yokota A."/>
            <person name="Yabe S."/>
        </authorList>
    </citation>
    <scope>NUCLEOTIDE SEQUENCE [LARGE SCALE GENOMIC DNA]</scope>
    <source>
        <strain evidence="5">Uno16</strain>
    </source>
</reference>
<dbReference type="InterPro" id="IPR012336">
    <property type="entry name" value="Thioredoxin-like_fold"/>
</dbReference>
<evidence type="ECO:0000313" key="4">
    <source>
        <dbReference type="EMBL" id="GCE25096.1"/>
    </source>
</evidence>
<dbReference type="SUPFAM" id="SSF52833">
    <property type="entry name" value="Thioredoxin-like"/>
    <property type="match status" value="1"/>
</dbReference>
<dbReference type="OrthoDB" id="9784686at2"/>
<name>A0A402B175_9CHLR</name>
<gene>
    <name evidence="4" type="ORF">KDA_05800</name>
</gene>
<dbReference type="AlphaFoldDB" id="A0A402B175"/>
<feature type="domain" description="Thioredoxin" evidence="3">
    <location>
        <begin position="5"/>
        <end position="180"/>
    </location>
</feature>
<dbReference type="PANTHER" id="PTHR13887">
    <property type="entry name" value="GLUTATHIONE S-TRANSFERASE KAPPA"/>
    <property type="match status" value="1"/>
</dbReference>
<dbReference type="Gene3D" id="3.40.30.10">
    <property type="entry name" value="Glutaredoxin"/>
    <property type="match status" value="1"/>
</dbReference>
<evidence type="ECO:0000256" key="1">
    <source>
        <dbReference type="ARBA" id="ARBA00005791"/>
    </source>
</evidence>
<dbReference type="PROSITE" id="PS51352">
    <property type="entry name" value="THIOREDOXIN_2"/>
    <property type="match status" value="1"/>
</dbReference>
<dbReference type="Pfam" id="PF13462">
    <property type="entry name" value="Thioredoxin_4"/>
    <property type="match status" value="1"/>
</dbReference>
<protein>
    <recommendedName>
        <fullName evidence="3">Thioredoxin domain-containing protein</fullName>
    </recommendedName>
</protein>
<proteinExistence type="inferred from homology"/>
<sequence length="181" mass="20431">MRRMSSTVELTPPVSRRDHQQGPTSAPVTLVEYGDYECPYCGMAYPIVKEVQRRMKNQMRFVFRNFPLVQVHPHAMSAAEAAEAAGAQGKFWEMHDTLYEHQRALEGSDLVFYAVSLGLDRERFIRELTSHAYLEHIREDILGGVDSGVEGTPTFFINGARYRASYDLESLLTAVELAAVS</sequence>
<comment type="caution">
    <text evidence="4">The sequence shown here is derived from an EMBL/GenBank/DDBJ whole genome shotgun (WGS) entry which is preliminary data.</text>
</comment>